<dbReference type="EMBL" id="KZ680276">
    <property type="protein sequence ID" value="PTB61611.1"/>
    <property type="molecule type" value="Genomic_DNA"/>
</dbReference>
<feature type="non-terminal residue" evidence="1">
    <location>
        <position position="1"/>
    </location>
</feature>
<dbReference type="OrthoDB" id="408702at2759"/>
<sequence length="105" mass="11350">HLHLTPDERASAVVYTSGEHCPMCAAAHAFVGLGRVVYVASTAQFERWKEEAGVDKGPVAALPISAVAPRVRVAGPVAGLDLEVKALYQQWWERRKLKTQAGNEG</sequence>
<dbReference type="Proteomes" id="UP000241546">
    <property type="component" value="Unassembled WGS sequence"/>
</dbReference>
<dbReference type="RefSeq" id="XP_024744931.1">
    <property type="nucleotide sequence ID" value="XM_024891962.1"/>
</dbReference>
<dbReference type="AlphaFoldDB" id="A0A2T4AXC6"/>
<dbReference type="GO" id="GO:0006139">
    <property type="term" value="P:nucleobase-containing compound metabolic process"/>
    <property type="evidence" value="ECO:0007669"/>
    <property type="project" value="UniProtKB-ARBA"/>
</dbReference>
<dbReference type="Gene3D" id="3.40.140.10">
    <property type="entry name" value="Cytidine Deaminase, domain 2"/>
    <property type="match status" value="1"/>
</dbReference>
<evidence type="ECO:0000313" key="2">
    <source>
        <dbReference type="Proteomes" id="UP000241546"/>
    </source>
</evidence>
<proteinExistence type="predicted"/>
<dbReference type="InterPro" id="IPR016193">
    <property type="entry name" value="Cytidine_deaminase-like"/>
</dbReference>
<reference evidence="2" key="1">
    <citation type="submission" date="2016-07" db="EMBL/GenBank/DDBJ databases">
        <title>Multiple horizontal gene transfer events from other fungi enriched the ability of initially mycotrophic Trichoderma (Ascomycota) to feed on dead plant biomass.</title>
        <authorList>
            <consortium name="DOE Joint Genome Institute"/>
            <person name="Atanasova L."/>
            <person name="Chenthamara K."/>
            <person name="Zhang J."/>
            <person name="Grujic M."/>
            <person name="Henrissat B."/>
            <person name="Kuo A."/>
            <person name="Aerts A."/>
            <person name="Salamov A."/>
            <person name="Lipzen A."/>
            <person name="Labutti K."/>
            <person name="Barry K."/>
            <person name="Miao Y."/>
            <person name="Rahimi M.J."/>
            <person name="Shen Q."/>
            <person name="Grigoriev I.V."/>
            <person name="Kubicek C.P."/>
            <person name="Druzhinina I.S."/>
        </authorList>
    </citation>
    <scope>NUCLEOTIDE SEQUENCE [LARGE SCALE GENOMIC DNA]</scope>
    <source>
        <strain evidence="2">TUCIM 6016</strain>
    </source>
</reference>
<name>A0A2T4AXC6_9HYPO</name>
<gene>
    <name evidence="1" type="ORF">BBK36DRAFT_1131333</name>
</gene>
<organism evidence="1 2">
    <name type="scientific">Trichoderma citrinoviride</name>
    <dbReference type="NCBI Taxonomy" id="58853"/>
    <lineage>
        <taxon>Eukaryota</taxon>
        <taxon>Fungi</taxon>
        <taxon>Dikarya</taxon>
        <taxon>Ascomycota</taxon>
        <taxon>Pezizomycotina</taxon>
        <taxon>Sordariomycetes</taxon>
        <taxon>Hypocreomycetidae</taxon>
        <taxon>Hypocreales</taxon>
        <taxon>Hypocreaceae</taxon>
        <taxon>Trichoderma</taxon>
    </lineage>
</organism>
<dbReference type="GO" id="GO:0003824">
    <property type="term" value="F:catalytic activity"/>
    <property type="evidence" value="ECO:0007669"/>
    <property type="project" value="InterPro"/>
</dbReference>
<dbReference type="GeneID" id="36600080"/>
<evidence type="ECO:0000313" key="1">
    <source>
        <dbReference type="EMBL" id="PTB61611.1"/>
    </source>
</evidence>
<accession>A0A2T4AXC6</accession>
<protein>
    <submittedName>
        <fullName evidence="1">Uncharacterized protein</fullName>
    </submittedName>
</protein>
<keyword evidence="2" id="KW-1185">Reference proteome</keyword>
<dbReference type="SUPFAM" id="SSF53927">
    <property type="entry name" value="Cytidine deaminase-like"/>
    <property type="match status" value="1"/>
</dbReference>